<dbReference type="InterPro" id="IPR029058">
    <property type="entry name" value="AB_hydrolase_fold"/>
</dbReference>
<keyword evidence="1 3" id="KW-0378">Hydrolase</keyword>
<evidence type="ECO:0000259" key="2">
    <source>
        <dbReference type="Pfam" id="PF07859"/>
    </source>
</evidence>
<evidence type="ECO:0000313" key="4">
    <source>
        <dbReference type="Proteomes" id="UP000005387"/>
    </source>
</evidence>
<gene>
    <name evidence="3" type="ORF">PaecuDRAFT_2313</name>
</gene>
<evidence type="ECO:0000256" key="1">
    <source>
        <dbReference type="ARBA" id="ARBA00022801"/>
    </source>
</evidence>
<protein>
    <submittedName>
        <fullName evidence="3">Alpha/beta hydrolase fold-3 domain protein</fullName>
    </submittedName>
</protein>
<dbReference type="PANTHER" id="PTHR48081:SF8">
    <property type="entry name" value="ALPHA_BETA HYDROLASE FOLD-3 DOMAIN-CONTAINING PROTEIN-RELATED"/>
    <property type="match status" value="1"/>
</dbReference>
<dbReference type="InterPro" id="IPR013094">
    <property type="entry name" value="AB_hydrolase_3"/>
</dbReference>
<name>E0I9H6_9BACL</name>
<sequence length="306" mass="33849">MNIQMPEATKRFLSDIAGFPSLHTMSPQEIRNVVVANAISDNIELASTEDIQLEGPHGSLSVRIYRPQRQAASLPVIVFFHGGGFVFNRMEHYDPMCGKLAQETGHAVVSVDYRLAPESKFPVPVDEAIYAVQWVYDHAAELGFDPSKLSVAGESVGGNLAAIVAQQAVKRGTFSIAYQILLSPLTDWVGDYESRRTYASGYFLETALLEYCAGHYLNSHAERTDPLASPLYGDVAGVAPALIVTAEYDPLRDEGERYAQKLIENGIPVKVKRYPGMIHTFYALTDVFEDGHDVYSLIGKELREYL</sequence>
<reference evidence="3 4" key="1">
    <citation type="submission" date="2010-07" db="EMBL/GenBank/DDBJ databases">
        <title>The draft genome of Paenibacillus curdlanolyticus YK9.</title>
        <authorList>
            <consortium name="US DOE Joint Genome Institute (JGI-PGF)"/>
            <person name="Lucas S."/>
            <person name="Copeland A."/>
            <person name="Lapidus A."/>
            <person name="Cheng J.-F."/>
            <person name="Bruce D."/>
            <person name="Goodwin L."/>
            <person name="Pitluck S."/>
            <person name="Land M.L."/>
            <person name="Hauser L."/>
            <person name="Chang Y.-J."/>
            <person name="Jeffries C."/>
            <person name="Anderson I.J."/>
            <person name="Johnson E."/>
            <person name="Loganathan U."/>
            <person name="Mulhopadhyay B."/>
            <person name="Kyrpides N."/>
            <person name="Woyke T.J."/>
        </authorList>
    </citation>
    <scope>NUCLEOTIDE SEQUENCE [LARGE SCALE GENOMIC DNA]</scope>
    <source>
        <strain evidence="3 4">YK9</strain>
    </source>
</reference>
<dbReference type="SUPFAM" id="SSF53474">
    <property type="entry name" value="alpha/beta-Hydrolases"/>
    <property type="match status" value="1"/>
</dbReference>
<organism evidence="3 4">
    <name type="scientific">Paenibacillus curdlanolyticus YK9</name>
    <dbReference type="NCBI Taxonomy" id="717606"/>
    <lineage>
        <taxon>Bacteria</taxon>
        <taxon>Bacillati</taxon>
        <taxon>Bacillota</taxon>
        <taxon>Bacilli</taxon>
        <taxon>Bacillales</taxon>
        <taxon>Paenibacillaceae</taxon>
        <taxon>Paenibacillus</taxon>
    </lineage>
</organism>
<dbReference type="STRING" id="717606.PaecuDRAFT_2313"/>
<dbReference type="Gene3D" id="3.40.50.1820">
    <property type="entry name" value="alpha/beta hydrolase"/>
    <property type="match status" value="1"/>
</dbReference>
<dbReference type="AlphaFoldDB" id="E0I9H6"/>
<evidence type="ECO:0000313" key="3">
    <source>
        <dbReference type="EMBL" id="EFM11060.1"/>
    </source>
</evidence>
<dbReference type="RefSeq" id="WP_006038309.1">
    <property type="nucleotide sequence ID" value="NZ_AEDD01000005.1"/>
</dbReference>
<keyword evidence="4" id="KW-1185">Reference proteome</keyword>
<dbReference type="eggNOG" id="COG0657">
    <property type="taxonomic scope" value="Bacteria"/>
</dbReference>
<dbReference type="InterPro" id="IPR050300">
    <property type="entry name" value="GDXG_lipolytic_enzyme"/>
</dbReference>
<dbReference type="PANTHER" id="PTHR48081">
    <property type="entry name" value="AB HYDROLASE SUPERFAMILY PROTEIN C4A8.06C"/>
    <property type="match status" value="1"/>
</dbReference>
<dbReference type="GO" id="GO:0016787">
    <property type="term" value="F:hydrolase activity"/>
    <property type="evidence" value="ECO:0007669"/>
    <property type="project" value="UniProtKB-KW"/>
</dbReference>
<proteinExistence type="predicted"/>
<feature type="domain" description="Alpha/beta hydrolase fold-3" evidence="2">
    <location>
        <begin position="77"/>
        <end position="282"/>
    </location>
</feature>
<dbReference type="Pfam" id="PF07859">
    <property type="entry name" value="Abhydrolase_3"/>
    <property type="match status" value="1"/>
</dbReference>
<accession>E0I9H6</accession>
<dbReference type="EMBL" id="AEDD01000005">
    <property type="protein sequence ID" value="EFM11060.1"/>
    <property type="molecule type" value="Genomic_DNA"/>
</dbReference>
<dbReference type="Proteomes" id="UP000005387">
    <property type="component" value="Unassembled WGS sequence"/>
</dbReference>